<dbReference type="Proteomes" id="UP000271098">
    <property type="component" value="Unassembled WGS sequence"/>
</dbReference>
<dbReference type="AlphaFoldDB" id="A0A183DWT8"/>
<dbReference type="EMBL" id="UYRT01079990">
    <property type="protein sequence ID" value="VDN21803.1"/>
    <property type="molecule type" value="Genomic_DNA"/>
</dbReference>
<evidence type="ECO:0000313" key="3">
    <source>
        <dbReference type="WBParaSite" id="GPUH_0001319401-mRNA-1"/>
    </source>
</evidence>
<accession>A0A183DWT8</accession>
<dbReference type="WBParaSite" id="GPUH_0001319401-mRNA-1">
    <property type="protein sequence ID" value="GPUH_0001319401-mRNA-1"/>
    <property type="gene ID" value="GPUH_0001319401"/>
</dbReference>
<sequence>MNPLMDFGLLLAEDCAVRTGPLGTSVAAVDNPVRTELLKVRIFDFSFGGLMTMYLSDVFDARLEVAELTMIEFDAVAPPVALSDVLGSIESNEFDSSFRSMDVGMEHAPGPRRQVASDPSLSVVELCGNVGIDLLLN</sequence>
<reference evidence="3" key="1">
    <citation type="submission" date="2016-06" db="UniProtKB">
        <authorList>
            <consortium name="WormBaseParasite"/>
        </authorList>
    </citation>
    <scope>IDENTIFICATION</scope>
</reference>
<protein>
    <submittedName>
        <fullName evidence="1 3">Uncharacterized protein</fullName>
    </submittedName>
</protein>
<reference evidence="1 2" key="2">
    <citation type="submission" date="2018-11" db="EMBL/GenBank/DDBJ databases">
        <authorList>
            <consortium name="Pathogen Informatics"/>
        </authorList>
    </citation>
    <scope>NUCLEOTIDE SEQUENCE [LARGE SCALE GENOMIC DNA]</scope>
</reference>
<gene>
    <name evidence="1" type="ORF">GPUH_LOCUS13179</name>
</gene>
<proteinExistence type="predicted"/>
<evidence type="ECO:0000313" key="2">
    <source>
        <dbReference type="Proteomes" id="UP000271098"/>
    </source>
</evidence>
<organism evidence="3">
    <name type="scientific">Gongylonema pulchrum</name>
    <dbReference type="NCBI Taxonomy" id="637853"/>
    <lineage>
        <taxon>Eukaryota</taxon>
        <taxon>Metazoa</taxon>
        <taxon>Ecdysozoa</taxon>
        <taxon>Nematoda</taxon>
        <taxon>Chromadorea</taxon>
        <taxon>Rhabditida</taxon>
        <taxon>Spirurina</taxon>
        <taxon>Spiruromorpha</taxon>
        <taxon>Spiruroidea</taxon>
        <taxon>Gongylonematidae</taxon>
        <taxon>Gongylonema</taxon>
    </lineage>
</organism>
<evidence type="ECO:0000313" key="1">
    <source>
        <dbReference type="EMBL" id="VDN21803.1"/>
    </source>
</evidence>
<name>A0A183DWT8_9BILA</name>
<keyword evidence="2" id="KW-1185">Reference proteome</keyword>